<feature type="region of interest" description="Disordered" evidence="1">
    <location>
        <begin position="1"/>
        <end position="84"/>
    </location>
</feature>
<reference evidence="2 3" key="1">
    <citation type="journal article" date="2018" name="Proc. R. Soc. B">
        <title>A non-coding region near Follistatin controls head colour polymorphism in the Gouldian finch.</title>
        <authorList>
            <person name="Toomey M.B."/>
            <person name="Marques C.I."/>
            <person name="Andrade P."/>
            <person name="Araujo P.M."/>
            <person name="Sabatino S."/>
            <person name="Gazda M.A."/>
            <person name="Afonso S."/>
            <person name="Lopes R.J."/>
            <person name="Corbo J.C."/>
            <person name="Carneiro M."/>
        </authorList>
    </citation>
    <scope>NUCLEOTIDE SEQUENCE [LARGE SCALE GENOMIC DNA]</scope>
    <source>
        <strain evidence="2">Red01</strain>
        <tissue evidence="2">Muscle</tissue>
    </source>
</reference>
<keyword evidence="3" id="KW-1185">Reference proteome</keyword>
<dbReference type="AlphaFoldDB" id="A0A3L8SR87"/>
<dbReference type="EMBL" id="QUSF01000008">
    <property type="protein sequence ID" value="RLW06921.1"/>
    <property type="molecule type" value="Genomic_DNA"/>
</dbReference>
<organism evidence="2 3">
    <name type="scientific">Chloebia gouldiae</name>
    <name type="common">Gouldian finch</name>
    <name type="synonym">Erythrura gouldiae</name>
    <dbReference type="NCBI Taxonomy" id="44316"/>
    <lineage>
        <taxon>Eukaryota</taxon>
        <taxon>Metazoa</taxon>
        <taxon>Chordata</taxon>
        <taxon>Craniata</taxon>
        <taxon>Vertebrata</taxon>
        <taxon>Euteleostomi</taxon>
        <taxon>Archelosauria</taxon>
        <taxon>Archosauria</taxon>
        <taxon>Dinosauria</taxon>
        <taxon>Saurischia</taxon>
        <taxon>Theropoda</taxon>
        <taxon>Coelurosauria</taxon>
        <taxon>Aves</taxon>
        <taxon>Neognathae</taxon>
        <taxon>Neoaves</taxon>
        <taxon>Telluraves</taxon>
        <taxon>Australaves</taxon>
        <taxon>Passeriformes</taxon>
        <taxon>Passeroidea</taxon>
        <taxon>Passeridae</taxon>
        <taxon>Chloebia</taxon>
    </lineage>
</organism>
<dbReference type="Proteomes" id="UP000276834">
    <property type="component" value="Unassembled WGS sequence"/>
</dbReference>
<feature type="compositionally biased region" description="Low complexity" evidence="1">
    <location>
        <begin position="11"/>
        <end position="21"/>
    </location>
</feature>
<comment type="caution">
    <text evidence="2">The sequence shown here is derived from an EMBL/GenBank/DDBJ whole genome shotgun (WGS) entry which is preliminary data.</text>
</comment>
<evidence type="ECO:0000256" key="1">
    <source>
        <dbReference type="SAM" id="MobiDB-lite"/>
    </source>
</evidence>
<accession>A0A3L8SR87</accession>
<sequence>MPDARPGLPGGSAATSGARGALPSGSDAPRPALQRDSLCVPARRAADGVRGGGDRGAAAAAVRSRARRRVPAALDARSAQFRRA</sequence>
<proteinExistence type="predicted"/>
<protein>
    <submittedName>
        <fullName evidence="2">Uncharacterized protein</fullName>
    </submittedName>
</protein>
<name>A0A3L8SR87_CHLGU</name>
<gene>
    <name evidence="2" type="ORF">DV515_00003976</name>
</gene>
<evidence type="ECO:0000313" key="3">
    <source>
        <dbReference type="Proteomes" id="UP000276834"/>
    </source>
</evidence>
<evidence type="ECO:0000313" key="2">
    <source>
        <dbReference type="EMBL" id="RLW06921.1"/>
    </source>
</evidence>